<evidence type="ECO:0000259" key="1">
    <source>
        <dbReference type="PROSITE" id="PS50006"/>
    </source>
</evidence>
<accession>A0A9W8N4L6</accession>
<evidence type="ECO:0000313" key="2">
    <source>
        <dbReference type="EMBL" id="KAJ3554744.1"/>
    </source>
</evidence>
<dbReference type="Proteomes" id="UP001148614">
    <property type="component" value="Unassembled WGS sequence"/>
</dbReference>
<name>A0A9W8N4L6_9PEZI</name>
<dbReference type="PANTHER" id="PTHR15715">
    <property type="entry name" value="CENTROSOMAL PROTEIN OF 170 KDA"/>
    <property type="match status" value="1"/>
</dbReference>
<dbReference type="EMBL" id="JANPWZ010003011">
    <property type="protein sequence ID" value="KAJ3554744.1"/>
    <property type="molecule type" value="Genomic_DNA"/>
</dbReference>
<protein>
    <recommendedName>
        <fullName evidence="1">FHA domain-containing protein</fullName>
    </recommendedName>
</protein>
<dbReference type="InterPro" id="IPR051176">
    <property type="entry name" value="Cent_Immune-Sig_Mod"/>
</dbReference>
<dbReference type="Pfam" id="PF00498">
    <property type="entry name" value="FHA"/>
    <property type="match status" value="1"/>
</dbReference>
<dbReference type="PROSITE" id="PS50006">
    <property type="entry name" value="FHA_DOMAIN"/>
    <property type="match status" value="1"/>
</dbReference>
<dbReference type="Gene3D" id="2.60.200.20">
    <property type="match status" value="1"/>
</dbReference>
<dbReference type="VEuPathDB" id="FungiDB:F4678DRAFT_460462"/>
<gene>
    <name evidence="2" type="ORF">NPX13_g10530</name>
</gene>
<organism evidence="2 3">
    <name type="scientific">Xylaria arbuscula</name>
    <dbReference type="NCBI Taxonomy" id="114810"/>
    <lineage>
        <taxon>Eukaryota</taxon>
        <taxon>Fungi</taxon>
        <taxon>Dikarya</taxon>
        <taxon>Ascomycota</taxon>
        <taxon>Pezizomycotina</taxon>
        <taxon>Sordariomycetes</taxon>
        <taxon>Xylariomycetidae</taxon>
        <taxon>Xylariales</taxon>
        <taxon>Xylariaceae</taxon>
        <taxon>Xylaria</taxon>
    </lineage>
</organism>
<comment type="caution">
    <text evidence="2">The sequence shown here is derived from an EMBL/GenBank/DDBJ whole genome shotgun (WGS) entry which is preliminary data.</text>
</comment>
<dbReference type="GO" id="GO:0005737">
    <property type="term" value="C:cytoplasm"/>
    <property type="evidence" value="ECO:0007669"/>
    <property type="project" value="TreeGrafter"/>
</dbReference>
<evidence type="ECO:0000313" key="3">
    <source>
        <dbReference type="Proteomes" id="UP001148614"/>
    </source>
</evidence>
<sequence length="181" mass="19988">MATSNEFVADVASSGGDKVIVILPSLDQSTQLRERRIILTPHCPVLCISRSSSDIHKGLISTSDNALFDCPVMSREHAEILARFDEKPVSVYLKDTNSLHGTFLRDGSKEVPLVQNQEVKLNNNDIITFGISVTRSYGTFPPCSVLFKMETPVSNVSIDEVEQTRELGDGFMSMKSIRPRG</sequence>
<dbReference type="AlphaFoldDB" id="A0A9W8N4L6"/>
<dbReference type="SUPFAM" id="SSF49879">
    <property type="entry name" value="SMAD/FHA domain"/>
    <property type="match status" value="1"/>
</dbReference>
<keyword evidence="3" id="KW-1185">Reference proteome</keyword>
<proteinExistence type="predicted"/>
<dbReference type="InterPro" id="IPR000253">
    <property type="entry name" value="FHA_dom"/>
</dbReference>
<feature type="domain" description="FHA" evidence="1">
    <location>
        <begin position="46"/>
        <end position="104"/>
    </location>
</feature>
<dbReference type="InterPro" id="IPR008984">
    <property type="entry name" value="SMAD_FHA_dom_sf"/>
</dbReference>
<reference evidence="2" key="1">
    <citation type="submission" date="2022-07" db="EMBL/GenBank/DDBJ databases">
        <title>Genome Sequence of Xylaria arbuscula.</title>
        <authorList>
            <person name="Buettner E."/>
        </authorList>
    </citation>
    <scope>NUCLEOTIDE SEQUENCE</scope>
    <source>
        <strain evidence="2">VT107</strain>
    </source>
</reference>
<dbReference type="PANTHER" id="PTHR15715:SF37">
    <property type="entry name" value="LD47843P"/>
    <property type="match status" value="1"/>
</dbReference>